<proteinExistence type="predicted"/>
<dbReference type="InterPro" id="IPR018060">
    <property type="entry name" value="HTH_AraC"/>
</dbReference>
<dbReference type="GO" id="GO:0003700">
    <property type="term" value="F:DNA-binding transcription factor activity"/>
    <property type="evidence" value="ECO:0007669"/>
    <property type="project" value="InterPro"/>
</dbReference>
<accession>A0A1H5WJU8</accession>
<keyword evidence="6" id="KW-1185">Reference proteome</keyword>
<keyword evidence="1" id="KW-0805">Transcription regulation</keyword>
<evidence type="ECO:0000313" key="6">
    <source>
        <dbReference type="Proteomes" id="UP000236731"/>
    </source>
</evidence>
<reference evidence="6" key="1">
    <citation type="submission" date="2016-10" db="EMBL/GenBank/DDBJ databases">
        <authorList>
            <person name="Varghese N."/>
            <person name="Submissions S."/>
        </authorList>
    </citation>
    <scope>NUCLEOTIDE SEQUENCE [LARGE SCALE GENOMIC DNA]</scope>
    <source>
        <strain evidence="6">DSM 22361</strain>
    </source>
</reference>
<evidence type="ECO:0000313" key="5">
    <source>
        <dbReference type="EMBL" id="SEF99568.1"/>
    </source>
</evidence>
<dbReference type="InterPro" id="IPR009057">
    <property type="entry name" value="Homeodomain-like_sf"/>
</dbReference>
<name>A0A1H5WJU8_9SPHI</name>
<dbReference type="Proteomes" id="UP000236731">
    <property type="component" value="Unassembled WGS sequence"/>
</dbReference>
<evidence type="ECO:0000256" key="3">
    <source>
        <dbReference type="ARBA" id="ARBA00023163"/>
    </source>
</evidence>
<gene>
    <name evidence="5" type="ORF">SAMN05421877_10472</name>
</gene>
<dbReference type="PROSITE" id="PS01124">
    <property type="entry name" value="HTH_ARAC_FAMILY_2"/>
    <property type="match status" value="1"/>
</dbReference>
<dbReference type="Gene3D" id="1.10.10.60">
    <property type="entry name" value="Homeodomain-like"/>
    <property type="match status" value="1"/>
</dbReference>
<sequence>MFQGPFLGCYCLKLVIDARLGGRHVSGEPVPHFREGTSSRQSDELHMKHNYYMINIYKELSYRDEASFAAVESLLLTFEHEPIEEPLLTKHPAWVEIVKNHILTNWNKPISLEQLAEMCSVHRVTISKNFAKYVGSTVMIYQRKIRMIRAIELMQENKYSLTEIAFLCGFSDQSHFTRYFRQMTGYIPKHLPKIMG</sequence>
<dbReference type="PANTHER" id="PTHR43280:SF2">
    <property type="entry name" value="HTH-TYPE TRANSCRIPTIONAL REGULATOR EXSA"/>
    <property type="match status" value="1"/>
</dbReference>
<dbReference type="PANTHER" id="PTHR43280">
    <property type="entry name" value="ARAC-FAMILY TRANSCRIPTIONAL REGULATOR"/>
    <property type="match status" value="1"/>
</dbReference>
<organism evidence="5 6">
    <name type="scientific">Sphingobacterium lactis</name>
    <dbReference type="NCBI Taxonomy" id="797291"/>
    <lineage>
        <taxon>Bacteria</taxon>
        <taxon>Pseudomonadati</taxon>
        <taxon>Bacteroidota</taxon>
        <taxon>Sphingobacteriia</taxon>
        <taxon>Sphingobacteriales</taxon>
        <taxon>Sphingobacteriaceae</taxon>
        <taxon>Sphingobacterium</taxon>
    </lineage>
</organism>
<dbReference type="SMART" id="SM00342">
    <property type="entry name" value="HTH_ARAC"/>
    <property type="match status" value="1"/>
</dbReference>
<dbReference type="EMBL" id="FNUT01000004">
    <property type="protein sequence ID" value="SEF99568.1"/>
    <property type="molecule type" value="Genomic_DNA"/>
</dbReference>
<keyword evidence="2 5" id="KW-0238">DNA-binding</keyword>
<dbReference type="SUPFAM" id="SSF46689">
    <property type="entry name" value="Homeodomain-like"/>
    <property type="match status" value="2"/>
</dbReference>
<evidence type="ECO:0000259" key="4">
    <source>
        <dbReference type="PROSITE" id="PS01124"/>
    </source>
</evidence>
<dbReference type="GO" id="GO:0043565">
    <property type="term" value="F:sequence-specific DNA binding"/>
    <property type="evidence" value="ECO:0007669"/>
    <property type="project" value="InterPro"/>
</dbReference>
<evidence type="ECO:0000256" key="2">
    <source>
        <dbReference type="ARBA" id="ARBA00023125"/>
    </source>
</evidence>
<feature type="domain" description="HTH araC/xylS-type" evidence="4">
    <location>
        <begin position="96"/>
        <end position="194"/>
    </location>
</feature>
<dbReference type="AlphaFoldDB" id="A0A1H5WJU8"/>
<keyword evidence="3" id="KW-0804">Transcription</keyword>
<protein>
    <submittedName>
        <fullName evidence="5">AraC-type DNA-binding protein</fullName>
    </submittedName>
</protein>
<evidence type="ECO:0000256" key="1">
    <source>
        <dbReference type="ARBA" id="ARBA00023015"/>
    </source>
</evidence>
<dbReference type="Pfam" id="PF12833">
    <property type="entry name" value="HTH_18"/>
    <property type="match status" value="1"/>
</dbReference>